<sequence>MSGRYFAGRGVYEKPESSSSESGSDTDTETESDDHQQHLDNKLPIRSIQLKESSFSGTNTNETIENREEITIRNQNRQNARVRNLASIHKKKNSNGRVRSDSEDENDYSSDSSSNDDTSDSDDDSESSDDSEGDRQKKRPTVPIKFISKKRRKTVSGTTSTIGNVTEYKKSTYDNEKDKAKVKSINEIERQINRLNQEDMKMRESFEGDKDDGLNGGGNDDDENIDHEKDYDNWKKREFARLSKERVMLIKRELAREVMEDKRRGVYGLW</sequence>
<dbReference type="PANTHER" id="PTHR15327">
    <property type="entry name" value="MICROFIBRIL-ASSOCIATED PROTEIN"/>
    <property type="match status" value="1"/>
</dbReference>
<feature type="domain" description="Micro-fibrillar-associated protein 1 C-terminal" evidence="2">
    <location>
        <begin position="132"/>
        <end position="263"/>
    </location>
</feature>
<feature type="region of interest" description="Disordered" evidence="1">
    <location>
        <begin position="1"/>
        <end position="159"/>
    </location>
</feature>
<dbReference type="InterPro" id="IPR033194">
    <property type="entry name" value="MFAP1"/>
</dbReference>
<evidence type="ECO:0000313" key="4">
    <source>
        <dbReference type="Proteomes" id="UP001165063"/>
    </source>
</evidence>
<dbReference type="EMBL" id="BSXU01003072">
    <property type="protein sequence ID" value="GMG39648.1"/>
    <property type="molecule type" value="Genomic_DNA"/>
</dbReference>
<dbReference type="Pfam" id="PF06991">
    <property type="entry name" value="MFAP1"/>
    <property type="match status" value="1"/>
</dbReference>
<protein>
    <submittedName>
        <fullName evidence="3">Unnamed protein product</fullName>
    </submittedName>
</protein>
<keyword evidence="4" id="KW-1185">Reference proteome</keyword>
<evidence type="ECO:0000313" key="3">
    <source>
        <dbReference type="EMBL" id="GMG39648.1"/>
    </source>
</evidence>
<gene>
    <name evidence="3" type="ORF">Amon01_000551100</name>
</gene>
<dbReference type="InterPro" id="IPR009730">
    <property type="entry name" value="MFAP1_C"/>
</dbReference>
<feature type="compositionally biased region" description="Low complexity" evidence="1">
    <location>
        <begin position="72"/>
        <end position="84"/>
    </location>
</feature>
<accession>A0A9W6Z2N6</accession>
<name>A0A9W6Z2N6_AMBMO</name>
<proteinExistence type="predicted"/>
<feature type="region of interest" description="Disordered" evidence="1">
    <location>
        <begin position="205"/>
        <end position="227"/>
    </location>
</feature>
<reference evidence="3" key="1">
    <citation type="submission" date="2023-04" db="EMBL/GenBank/DDBJ databases">
        <title>Ambrosiozyma monospora NBRC 1965.</title>
        <authorList>
            <person name="Ichikawa N."/>
            <person name="Sato H."/>
            <person name="Tonouchi N."/>
        </authorList>
    </citation>
    <scope>NUCLEOTIDE SEQUENCE</scope>
    <source>
        <strain evidence="3">NBRC 1965</strain>
    </source>
</reference>
<organism evidence="3 4">
    <name type="scientific">Ambrosiozyma monospora</name>
    <name type="common">Yeast</name>
    <name type="synonym">Endomycopsis monosporus</name>
    <dbReference type="NCBI Taxonomy" id="43982"/>
    <lineage>
        <taxon>Eukaryota</taxon>
        <taxon>Fungi</taxon>
        <taxon>Dikarya</taxon>
        <taxon>Ascomycota</taxon>
        <taxon>Saccharomycotina</taxon>
        <taxon>Pichiomycetes</taxon>
        <taxon>Pichiales</taxon>
        <taxon>Pichiaceae</taxon>
        <taxon>Ambrosiozyma</taxon>
    </lineage>
</organism>
<evidence type="ECO:0000259" key="2">
    <source>
        <dbReference type="Pfam" id="PF06991"/>
    </source>
</evidence>
<evidence type="ECO:0000256" key="1">
    <source>
        <dbReference type="SAM" id="MobiDB-lite"/>
    </source>
</evidence>
<feature type="compositionally biased region" description="Acidic residues" evidence="1">
    <location>
        <begin position="117"/>
        <end position="132"/>
    </location>
</feature>
<feature type="compositionally biased region" description="Basic and acidic residues" evidence="1">
    <location>
        <begin position="33"/>
        <end position="43"/>
    </location>
</feature>
<comment type="caution">
    <text evidence="3">The sequence shown here is derived from an EMBL/GenBank/DDBJ whole genome shotgun (WGS) entry which is preliminary data.</text>
</comment>
<dbReference type="AlphaFoldDB" id="A0A9W6Z2N6"/>
<dbReference type="Proteomes" id="UP001165063">
    <property type="component" value="Unassembled WGS sequence"/>
</dbReference>